<evidence type="ECO:0000256" key="1">
    <source>
        <dbReference type="SAM" id="MobiDB-lite"/>
    </source>
</evidence>
<feature type="region of interest" description="Disordered" evidence="1">
    <location>
        <begin position="64"/>
        <end position="98"/>
    </location>
</feature>
<dbReference type="InterPro" id="IPR036892">
    <property type="entry name" value="L27_dom_sf"/>
</dbReference>
<feature type="domain" description="L27" evidence="2">
    <location>
        <begin position="1"/>
        <end position="60"/>
    </location>
</feature>
<accession>A0ABQ7TMU2</accession>
<dbReference type="InterPro" id="IPR004172">
    <property type="entry name" value="L27_dom"/>
</dbReference>
<keyword evidence="4" id="KW-1185">Reference proteome</keyword>
<dbReference type="EMBL" id="JAIPUX010000415">
    <property type="protein sequence ID" value="KAH0630772.1"/>
    <property type="molecule type" value="Genomic_DNA"/>
</dbReference>
<dbReference type="PROSITE" id="PS51022">
    <property type="entry name" value="L27"/>
    <property type="match status" value="1"/>
</dbReference>
<proteinExistence type="predicted"/>
<comment type="caution">
    <text evidence="3">The sequence shown here is derived from an EMBL/GenBank/DDBJ whole genome shotgun (WGS) entry which is preliminary data.</text>
</comment>
<sequence length="127" mass="13813">MADTRRAAEILARYQGALRSPAEQPLQISIEKVLHIFQSELFQALLDIQECYELSLLSICKKDGRPSLEDAPLPKTQDNAGPKGCPENQDHNPQALQPSPLVAFVPKVPYTPKSVTAADATGGQCES</sequence>
<dbReference type="Proteomes" id="UP000826234">
    <property type="component" value="Unassembled WGS sequence"/>
</dbReference>
<protein>
    <recommendedName>
        <fullName evidence="2">L27 domain-containing protein</fullName>
    </recommendedName>
</protein>
<reference evidence="3 4" key="1">
    <citation type="journal article" date="2022" name="Gigascience">
        <title>A chromosome-level genome assembly and annotation of the desert horned lizard, Phrynosoma platyrhinos, provides insight into chromosomal rearrangements among reptiles.</title>
        <authorList>
            <person name="Koochekian N."/>
            <person name="Ascanio A."/>
            <person name="Farleigh K."/>
            <person name="Card D.C."/>
            <person name="Schield D.R."/>
            <person name="Castoe T.A."/>
            <person name="Jezkova T."/>
        </authorList>
    </citation>
    <scope>NUCLEOTIDE SEQUENCE [LARGE SCALE GENOMIC DNA]</scope>
    <source>
        <strain evidence="3">NK-2021</strain>
    </source>
</reference>
<organism evidence="3 4">
    <name type="scientific">Phrynosoma platyrhinos</name>
    <name type="common">Desert horned lizard</name>
    <dbReference type="NCBI Taxonomy" id="52577"/>
    <lineage>
        <taxon>Eukaryota</taxon>
        <taxon>Metazoa</taxon>
        <taxon>Chordata</taxon>
        <taxon>Craniata</taxon>
        <taxon>Vertebrata</taxon>
        <taxon>Euteleostomi</taxon>
        <taxon>Lepidosauria</taxon>
        <taxon>Squamata</taxon>
        <taxon>Bifurcata</taxon>
        <taxon>Unidentata</taxon>
        <taxon>Episquamata</taxon>
        <taxon>Toxicofera</taxon>
        <taxon>Iguania</taxon>
        <taxon>Phrynosomatidae</taxon>
        <taxon>Phrynosomatinae</taxon>
        <taxon>Phrynosoma</taxon>
    </lineage>
</organism>
<dbReference type="Pfam" id="PF09058">
    <property type="entry name" value="L27_1"/>
    <property type="match status" value="1"/>
</dbReference>
<gene>
    <name evidence="3" type="ORF">JD844_003965</name>
</gene>
<dbReference type="SUPFAM" id="SSF101288">
    <property type="entry name" value="L27 domain"/>
    <property type="match status" value="1"/>
</dbReference>
<name>A0ABQ7TMU2_PHRPL</name>
<dbReference type="Gene3D" id="1.10.287.470">
    <property type="entry name" value="Helix hairpin bin"/>
    <property type="match status" value="1"/>
</dbReference>
<evidence type="ECO:0000259" key="2">
    <source>
        <dbReference type="PROSITE" id="PS51022"/>
    </source>
</evidence>
<evidence type="ECO:0000313" key="4">
    <source>
        <dbReference type="Proteomes" id="UP000826234"/>
    </source>
</evidence>
<dbReference type="InterPro" id="IPR015143">
    <property type="entry name" value="L27_1"/>
</dbReference>
<evidence type="ECO:0000313" key="3">
    <source>
        <dbReference type="EMBL" id="KAH0630772.1"/>
    </source>
</evidence>